<keyword evidence="1 2" id="KW-0963">Cytoplasm</keyword>
<comment type="function">
    <text evidence="2">Adapter protein required for efficient degradation of Spx by ClpXP under non-stress conditions. Interaction with Spx stabilizes Spx and exposes the C-terminus of Spx for recognition and proteolysis by ClpXP.</text>
</comment>
<dbReference type="CDD" id="cd03025">
    <property type="entry name" value="DsbA_FrnE_like"/>
    <property type="match status" value="1"/>
</dbReference>
<dbReference type="AlphaFoldDB" id="A0A974NQN0"/>
<dbReference type="Gene3D" id="3.40.30.10">
    <property type="entry name" value="Glutaredoxin"/>
    <property type="match status" value="1"/>
</dbReference>
<comment type="similarity">
    <text evidence="2">Belongs to the SpxH family.</text>
</comment>
<gene>
    <name evidence="2" type="primary">spxH</name>
    <name evidence="3" type="ORF">I6J18_09490</name>
</gene>
<evidence type="ECO:0000313" key="4">
    <source>
        <dbReference type="Proteomes" id="UP000595254"/>
    </source>
</evidence>
<dbReference type="SUPFAM" id="SSF52833">
    <property type="entry name" value="Thioredoxin-like"/>
    <property type="match status" value="1"/>
</dbReference>
<dbReference type="KEGG" id="ppsr:I6J18_09490"/>
<sequence length="299" mass="34075">MSAQKPVFFVSDWITSQHSYAGKKPIEIYVFIDPLCPECWAMEPVLKKLHIEYGHLFSIRHVISGKLASLNNGKNKNFENIAQVWEKTASRSGMSCDGSIWEDNPISSPFAASIAIKAAELQGKRLATRFLRKLQEFLFVNKQDISNIDVLTECARQVGLDVTEFLDDIHSTSAARGFQCDLKITSEMEVSEIPSLVFFNQNIEEEGIKVSGAYPYSIYVNIIEEMLGTLPEPSKRPKLEEFMESFQFVATKEIEVVYDMTKNEVEFQMKRLALKQVVQRIPAKYGTFWKYIKKPDCGS</sequence>
<accession>A0A974NQN0</accession>
<dbReference type="EMBL" id="CP068053">
    <property type="protein sequence ID" value="QQT02040.1"/>
    <property type="molecule type" value="Genomic_DNA"/>
</dbReference>
<dbReference type="InterPro" id="IPR046404">
    <property type="entry name" value="Adapter_SpxH"/>
</dbReference>
<dbReference type="HAMAP" id="MF_02245">
    <property type="entry name" value="Adapter_SpxH"/>
    <property type="match status" value="1"/>
</dbReference>
<comment type="subcellular location">
    <subcellularLocation>
        <location evidence="2">Cytoplasm</location>
    </subcellularLocation>
</comment>
<evidence type="ECO:0000256" key="2">
    <source>
        <dbReference type="HAMAP-Rule" id="MF_02245"/>
    </source>
</evidence>
<dbReference type="PANTHER" id="PTHR13887">
    <property type="entry name" value="GLUTATHIONE S-TRANSFERASE KAPPA"/>
    <property type="match status" value="1"/>
</dbReference>
<evidence type="ECO:0000256" key="1">
    <source>
        <dbReference type="ARBA" id="ARBA00022490"/>
    </source>
</evidence>
<organism evidence="3 4">
    <name type="scientific">Peribacillus psychrosaccharolyticus</name>
    <name type="common">Bacillus psychrosaccharolyticus</name>
    <dbReference type="NCBI Taxonomy" id="1407"/>
    <lineage>
        <taxon>Bacteria</taxon>
        <taxon>Bacillati</taxon>
        <taxon>Bacillota</taxon>
        <taxon>Bacilli</taxon>
        <taxon>Bacillales</taxon>
        <taxon>Bacillaceae</taxon>
        <taxon>Peribacillus</taxon>
    </lineage>
</organism>
<evidence type="ECO:0000313" key="3">
    <source>
        <dbReference type="EMBL" id="QQT02040.1"/>
    </source>
</evidence>
<dbReference type="PANTHER" id="PTHR13887:SF47">
    <property type="entry name" value="CLPXP ADAPTER PROTEIN SPXH"/>
    <property type="match status" value="1"/>
</dbReference>
<dbReference type="Gene3D" id="1.10.472.60">
    <property type="entry name" value="putative protein disulfide isomerase domain"/>
    <property type="match status" value="1"/>
</dbReference>
<dbReference type="InterPro" id="IPR036249">
    <property type="entry name" value="Thioredoxin-like_sf"/>
</dbReference>
<proteinExistence type="inferred from homology"/>
<name>A0A974NQN0_PERPY</name>
<comment type="subunit">
    <text evidence="2">Interacts with Spx.</text>
</comment>
<protein>
    <recommendedName>
        <fullName evidence="2">ClpXP adapter protein SpxH</fullName>
    </recommendedName>
</protein>
<dbReference type="Proteomes" id="UP000595254">
    <property type="component" value="Chromosome"/>
</dbReference>
<dbReference type="Pfam" id="PF13743">
    <property type="entry name" value="Thioredoxin_5"/>
    <property type="match status" value="1"/>
</dbReference>
<dbReference type="RefSeq" id="WP_201648132.1">
    <property type="nucleotide sequence ID" value="NZ_CP068053.1"/>
</dbReference>
<reference evidence="3 4" key="1">
    <citation type="submission" date="2021-01" db="EMBL/GenBank/DDBJ databases">
        <title>FDA dAtabase for Regulatory Grade micrObial Sequences (FDA-ARGOS): Supporting development and validation of Infectious Disease Dx tests.</title>
        <authorList>
            <person name="Nelson B."/>
            <person name="Plummer A."/>
            <person name="Tallon L."/>
            <person name="Sadzewicz L."/>
            <person name="Zhao X."/>
            <person name="Boylan J."/>
            <person name="Ott S."/>
            <person name="Bowen H."/>
            <person name="Vavikolanu K."/>
            <person name="Mehta A."/>
            <person name="Aluvathingal J."/>
            <person name="Nadendla S."/>
            <person name="Myers T."/>
            <person name="Yan Y."/>
            <person name="Sichtig H."/>
        </authorList>
    </citation>
    <scope>NUCLEOTIDE SEQUENCE [LARGE SCALE GENOMIC DNA]</scope>
    <source>
        <strain evidence="3 4">FDAARGOS_1161</strain>
    </source>
</reference>
<keyword evidence="4" id="KW-1185">Reference proteome</keyword>
<dbReference type="GO" id="GO:0005737">
    <property type="term" value="C:cytoplasm"/>
    <property type="evidence" value="ECO:0007669"/>
    <property type="project" value="UniProtKB-SubCell"/>
</dbReference>